<evidence type="ECO:0000256" key="8">
    <source>
        <dbReference type="ARBA" id="ARBA00023136"/>
    </source>
</evidence>
<dbReference type="InterPro" id="IPR010817">
    <property type="entry name" value="HemY_N"/>
</dbReference>
<keyword evidence="7 10" id="KW-1133">Transmembrane helix</keyword>
<dbReference type="RefSeq" id="WP_242533053.1">
    <property type="nucleotide sequence ID" value="NZ_BAABLE010000011.1"/>
</dbReference>
<keyword evidence="6 10" id="KW-0812">Transmembrane</keyword>
<evidence type="ECO:0000256" key="4">
    <source>
        <dbReference type="ARBA" id="ARBA00022475"/>
    </source>
</evidence>
<dbReference type="Gene3D" id="1.25.40.10">
    <property type="entry name" value="Tetratricopeptide repeat domain"/>
    <property type="match status" value="1"/>
</dbReference>
<reference evidence="12 13" key="1">
    <citation type="submission" date="2020-08" db="EMBL/GenBank/DDBJ databases">
        <title>Genomic Encyclopedia of Type Strains, Phase IV (KMG-IV): sequencing the most valuable type-strain genomes for metagenomic binning, comparative biology and taxonomic classification.</title>
        <authorList>
            <person name="Goeker M."/>
        </authorList>
    </citation>
    <scope>NUCLEOTIDE SEQUENCE [LARGE SCALE GENOMIC DNA]</scope>
    <source>
        <strain evidence="12 13">DSM 106739</strain>
    </source>
</reference>
<comment type="subcellular location">
    <subcellularLocation>
        <location evidence="2">Cell inner membrane</location>
        <topology evidence="2">Multi-pass membrane protein</topology>
    </subcellularLocation>
</comment>
<dbReference type="NCBIfam" id="TIGR00540">
    <property type="entry name" value="TPR_hemY_coli"/>
    <property type="match status" value="1"/>
</dbReference>
<evidence type="ECO:0000256" key="5">
    <source>
        <dbReference type="ARBA" id="ARBA00022519"/>
    </source>
</evidence>
<keyword evidence="5" id="KW-0997">Cell inner membrane</keyword>
<organism evidence="12 13">
    <name type="scientific">Niveibacterium umoris</name>
    <dbReference type="NCBI Taxonomy" id="1193620"/>
    <lineage>
        <taxon>Bacteria</taxon>
        <taxon>Pseudomonadati</taxon>
        <taxon>Pseudomonadota</taxon>
        <taxon>Betaproteobacteria</taxon>
        <taxon>Rhodocyclales</taxon>
        <taxon>Rhodocyclaceae</taxon>
        <taxon>Niveibacterium</taxon>
    </lineage>
</organism>
<dbReference type="InterPro" id="IPR005254">
    <property type="entry name" value="Heme_biosyn_assoc_TPR_pro"/>
</dbReference>
<evidence type="ECO:0000256" key="1">
    <source>
        <dbReference type="ARBA" id="ARBA00002962"/>
    </source>
</evidence>
<accession>A0A840BKG9</accession>
<keyword evidence="13" id="KW-1185">Reference proteome</keyword>
<evidence type="ECO:0000256" key="3">
    <source>
        <dbReference type="ARBA" id="ARBA00004744"/>
    </source>
</evidence>
<dbReference type="GO" id="GO:0005886">
    <property type="term" value="C:plasma membrane"/>
    <property type="evidence" value="ECO:0007669"/>
    <property type="project" value="UniProtKB-SubCell"/>
</dbReference>
<feature type="domain" description="HemY N-terminal" evidence="11">
    <location>
        <begin position="28"/>
        <end position="132"/>
    </location>
</feature>
<evidence type="ECO:0000259" key="11">
    <source>
        <dbReference type="Pfam" id="PF07219"/>
    </source>
</evidence>
<feature type="transmembrane region" description="Helical" evidence="10">
    <location>
        <begin position="38"/>
        <end position="59"/>
    </location>
</feature>
<dbReference type="SUPFAM" id="SSF48452">
    <property type="entry name" value="TPR-like"/>
    <property type="match status" value="1"/>
</dbReference>
<keyword evidence="4" id="KW-1003">Cell membrane</keyword>
<comment type="function">
    <text evidence="1">Involved in a late step of protoheme IX synthesis.</text>
</comment>
<proteinExistence type="predicted"/>
<dbReference type="GO" id="GO:0042168">
    <property type="term" value="P:heme metabolic process"/>
    <property type="evidence" value="ECO:0007669"/>
    <property type="project" value="InterPro"/>
</dbReference>
<evidence type="ECO:0000256" key="6">
    <source>
        <dbReference type="ARBA" id="ARBA00022692"/>
    </source>
</evidence>
<dbReference type="AlphaFoldDB" id="A0A840BKG9"/>
<protein>
    <submittedName>
        <fullName evidence="12">HemY protein</fullName>
    </submittedName>
</protein>
<dbReference type="UniPathway" id="UPA00252"/>
<evidence type="ECO:0000256" key="9">
    <source>
        <dbReference type="ARBA" id="ARBA00023244"/>
    </source>
</evidence>
<dbReference type="Proteomes" id="UP000561045">
    <property type="component" value="Unassembled WGS sequence"/>
</dbReference>
<keyword evidence="9" id="KW-0627">Porphyrin biosynthesis</keyword>
<keyword evidence="8 10" id="KW-0472">Membrane</keyword>
<gene>
    <name evidence="12" type="ORF">GGR36_002222</name>
</gene>
<dbReference type="EMBL" id="JACIET010000001">
    <property type="protein sequence ID" value="MBB4012914.1"/>
    <property type="molecule type" value="Genomic_DNA"/>
</dbReference>
<name>A0A840BKG9_9RHOO</name>
<dbReference type="InterPro" id="IPR011990">
    <property type="entry name" value="TPR-like_helical_dom_sf"/>
</dbReference>
<sequence>MMRALLWLIAMFALAAGLAIVARYNDAYALFVWPPWRLHISLNLLAILFVVAFSLAYAATRLVARALALPGAVAAYRAQQRKNHAIQALRDAQRFLVEGRYGRAHAQADAAYRAHESPGLAALIAARASHAMREHARCDEWLRRAAEHDREVRVARLMTEAEFAVADRRFDAAAERLDALREGGHRHIAALRLSVQTAAARGMWGEVLRLARQLASHRAFTAEQAAPLIRRAHLESMREYEGNPEALARYWRQIPRPERSDRGLVRDAALLLNASGQGAVAAEAISEALDAGWDSALAELYGRIEGGELIERIGHAERWLRTQPRDERLLLSLGRLCLQQQLWGKAQSYFEASLSIAQTRAAHLELARLAEQLGRNEAALKHFRSAAELTAG</sequence>
<evidence type="ECO:0000256" key="10">
    <source>
        <dbReference type="SAM" id="Phobius"/>
    </source>
</evidence>
<comment type="pathway">
    <text evidence="3">Porphyrin-containing compound metabolism; protoheme biosynthesis.</text>
</comment>
<dbReference type="GO" id="GO:0006779">
    <property type="term" value="P:porphyrin-containing compound biosynthetic process"/>
    <property type="evidence" value="ECO:0007669"/>
    <property type="project" value="UniProtKB-KW"/>
</dbReference>
<dbReference type="Pfam" id="PF07219">
    <property type="entry name" value="HemY_N"/>
    <property type="match status" value="1"/>
</dbReference>
<evidence type="ECO:0000313" key="13">
    <source>
        <dbReference type="Proteomes" id="UP000561045"/>
    </source>
</evidence>
<comment type="caution">
    <text evidence="12">The sequence shown here is derived from an EMBL/GenBank/DDBJ whole genome shotgun (WGS) entry which is preliminary data.</text>
</comment>
<evidence type="ECO:0000256" key="7">
    <source>
        <dbReference type="ARBA" id="ARBA00022989"/>
    </source>
</evidence>
<evidence type="ECO:0000256" key="2">
    <source>
        <dbReference type="ARBA" id="ARBA00004429"/>
    </source>
</evidence>
<evidence type="ECO:0000313" key="12">
    <source>
        <dbReference type="EMBL" id="MBB4012914.1"/>
    </source>
</evidence>